<proteinExistence type="predicted"/>
<evidence type="ECO:0000313" key="3">
    <source>
        <dbReference type="Proteomes" id="UP000660262"/>
    </source>
</evidence>
<keyword evidence="3" id="KW-1185">Reference proteome</keyword>
<dbReference type="EMBL" id="BNJQ01000015">
    <property type="protein sequence ID" value="GHP07105.1"/>
    <property type="molecule type" value="Genomic_DNA"/>
</dbReference>
<sequence length="102" mass="11153">MAARTRSRLLHRVGPPGGPIYVIFASPPPPPPPSARTFRTTPAQAARGGGPATLQCINVIQQRIEEGPRMGRGLRRRSSRAAVQMRLALQTFALTFTFSHCY</sequence>
<comment type="caution">
    <text evidence="2">The sequence shown here is derived from an EMBL/GenBank/DDBJ whole genome shotgun (WGS) entry which is preliminary data.</text>
</comment>
<protein>
    <submittedName>
        <fullName evidence="2">Uncharacterized protein</fullName>
    </submittedName>
</protein>
<dbReference type="AlphaFoldDB" id="A0A830HK82"/>
<reference evidence="2" key="1">
    <citation type="submission" date="2020-10" db="EMBL/GenBank/DDBJ databases">
        <title>Unveiling of a novel bifunctional photoreceptor, Dualchrome1, isolated from a cosmopolitan green alga.</title>
        <authorList>
            <person name="Suzuki S."/>
            <person name="Kawachi M."/>
        </authorList>
    </citation>
    <scope>NUCLEOTIDE SEQUENCE</scope>
    <source>
        <strain evidence="2">NIES 2893</strain>
    </source>
</reference>
<evidence type="ECO:0000256" key="1">
    <source>
        <dbReference type="SAM" id="MobiDB-lite"/>
    </source>
</evidence>
<dbReference type="Proteomes" id="UP000660262">
    <property type="component" value="Unassembled WGS sequence"/>
</dbReference>
<name>A0A830HK82_9CHLO</name>
<organism evidence="2 3">
    <name type="scientific">Pycnococcus provasolii</name>
    <dbReference type="NCBI Taxonomy" id="41880"/>
    <lineage>
        <taxon>Eukaryota</taxon>
        <taxon>Viridiplantae</taxon>
        <taxon>Chlorophyta</taxon>
        <taxon>Pseudoscourfieldiophyceae</taxon>
        <taxon>Pseudoscourfieldiales</taxon>
        <taxon>Pycnococcaceae</taxon>
        <taxon>Pycnococcus</taxon>
    </lineage>
</organism>
<feature type="region of interest" description="Disordered" evidence="1">
    <location>
        <begin position="27"/>
        <end position="50"/>
    </location>
</feature>
<accession>A0A830HK82</accession>
<gene>
    <name evidence="2" type="ORF">PPROV_000584800</name>
</gene>
<evidence type="ECO:0000313" key="2">
    <source>
        <dbReference type="EMBL" id="GHP07105.1"/>
    </source>
</evidence>